<feature type="binding site" evidence="5">
    <location>
        <position position="207"/>
    </location>
    <ligand>
        <name>pyruvate</name>
        <dbReference type="ChEBI" id="CHEBI:15361"/>
    </ligand>
</feature>
<keyword evidence="2 3" id="KW-0456">Lyase</keyword>
<comment type="caution">
    <text evidence="6">The sequence shown here is derived from an EMBL/GenBank/DDBJ whole genome shotgun (WGS) entry which is preliminary data.</text>
</comment>
<dbReference type="PANTHER" id="PTHR12128">
    <property type="entry name" value="DIHYDRODIPICOLINATE SYNTHASE"/>
    <property type="match status" value="1"/>
</dbReference>
<evidence type="ECO:0000256" key="3">
    <source>
        <dbReference type="PIRNR" id="PIRNR001365"/>
    </source>
</evidence>
<evidence type="ECO:0000256" key="2">
    <source>
        <dbReference type="ARBA" id="ARBA00023239"/>
    </source>
</evidence>
<dbReference type="EMBL" id="JAAKYA010000096">
    <property type="protein sequence ID" value="NGO40528.1"/>
    <property type="molecule type" value="Genomic_DNA"/>
</dbReference>
<proteinExistence type="inferred from homology"/>
<accession>A0A6M1RKE1</accession>
<protein>
    <submittedName>
        <fullName evidence="6">Dihydrodipicolinate synthase family protein</fullName>
    </submittedName>
</protein>
<sequence length="300" mass="31885">MKAQEKWQGVVVPMVTPVTADGRLDEAVVETVVTFLVEQGVDGLFVLGTTGEGASVPREDALRLVQRTVACAGGRVPVYAGLGELPDPMQGDGNLYLEAGARVLVARPPSRFPFEELPRWIETLLGTAAGPVMLYNIPTLNGVSLPLDLLEGWAGHPRLVGIKDSENDAVRLHSLLARLGGRPDFSIFVGVGALMAEGLRLGADGIVPSVANLIPDVCVAMWRAARRGDWSTVESCARRAMEVAGLYQNGRTLGESLAALKAAMAVRGLCGPWVLPPLMPMSPAEMEGVRSTMQTLQLLA</sequence>
<dbReference type="Proteomes" id="UP000477311">
    <property type="component" value="Unassembled WGS sequence"/>
</dbReference>
<evidence type="ECO:0000256" key="5">
    <source>
        <dbReference type="PIRSR" id="PIRSR001365-2"/>
    </source>
</evidence>
<evidence type="ECO:0000256" key="1">
    <source>
        <dbReference type="ARBA" id="ARBA00007592"/>
    </source>
</evidence>
<dbReference type="InterPro" id="IPR013785">
    <property type="entry name" value="Aldolase_TIM"/>
</dbReference>
<dbReference type="PRINTS" id="PR00146">
    <property type="entry name" value="DHPICSNTHASE"/>
</dbReference>
<organism evidence="6 7">
    <name type="scientific">Limisphaera ngatamarikiensis</name>
    <dbReference type="NCBI Taxonomy" id="1324935"/>
    <lineage>
        <taxon>Bacteria</taxon>
        <taxon>Pseudomonadati</taxon>
        <taxon>Verrucomicrobiota</taxon>
        <taxon>Verrucomicrobiia</taxon>
        <taxon>Limisphaerales</taxon>
        <taxon>Limisphaeraceae</taxon>
        <taxon>Limisphaera</taxon>
    </lineage>
</organism>
<evidence type="ECO:0000313" key="6">
    <source>
        <dbReference type="EMBL" id="NGO40528.1"/>
    </source>
</evidence>
<dbReference type="Pfam" id="PF00701">
    <property type="entry name" value="DHDPS"/>
    <property type="match status" value="1"/>
</dbReference>
<evidence type="ECO:0000256" key="4">
    <source>
        <dbReference type="PIRSR" id="PIRSR001365-1"/>
    </source>
</evidence>
<feature type="active site" description="Proton donor/acceptor" evidence="4">
    <location>
        <position position="135"/>
    </location>
</feature>
<dbReference type="PIRSF" id="PIRSF001365">
    <property type="entry name" value="DHDPS"/>
    <property type="match status" value="1"/>
</dbReference>
<comment type="similarity">
    <text evidence="1 3">Belongs to the DapA family.</text>
</comment>
<dbReference type="RefSeq" id="WP_165109212.1">
    <property type="nucleotide sequence ID" value="NZ_JAAKYA010000096.1"/>
</dbReference>
<feature type="binding site" evidence="5">
    <location>
        <position position="50"/>
    </location>
    <ligand>
        <name>pyruvate</name>
        <dbReference type="ChEBI" id="CHEBI:15361"/>
    </ligand>
</feature>
<reference evidence="6 7" key="1">
    <citation type="submission" date="2020-02" db="EMBL/GenBank/DDBJ databases">
        <title>Draft genome sequence of Limisphaera ngatamarikiensis NGM72.4T, a thermophilic Verrucomicrobia grouped in subdivision 3.</title>
        <authorList>
            <person name="Carere C.R."/>
            <person name="Steen J."/>
            <person name="Hugenholtz P."/>
            <person name="Stott M.B."/>
        </authorList>
    </citation>
    <scope>NUCLEOTIDE SEQUENCE [LARGE SCALE GENOMIC DNA]</scope>
    <source>
        <strain evidence="6 7">NGM72.4</strain>
    </source>
</reference>
<dbReference type="InterPro" id="IPR002220">
    <property type="entry name" value="DapA-like"/>
</dbReference>
<dbReference type="PANTHER" id="PTHR12128:SF66">
    <property type="entry name" value="4-HYDROXY-2-OXOGLUTARATE ALDOLASE, MITOCHONDRIAL"/>
    <property type="match status" value="1"/>
</dbReference>
<evidence type="ECO:0000313" key="7">
    <source>
        <dbReference type="Proteomes" id="UP000477311"/>
    </source>
</evidence>
<name>A0A6M1RKE1_9BACT</name>
<feature type="active site" description="Schiff-base intermediate with substrate" evidence="4">
    <location>
        <position position="163"/>
    </location>
</feature>
<dbReference type="SUPFAM" id="SSF51569">
    <property type="entry name" value="Aldolase"/>
    <property type="match status" value="1"/>
</dbReference>
<dbReference type="CDD" id="cd00408">
    <property type="entry name" value="DHDPS-like"/>
    <property type="match status" value="1"/>
</dbReference>
<dbReference type="Gene3D" id="3.20.20.70">
    <property type="entry name" value="Aldolase class I"/>
    <property type="match status" value="1"/>
</dbReference>
<dbReference type="GO" id="GO:0008840">
    <property type="term" value="F:4-hydroxy-tetrahydrodipicolinate synthase activity"/>
    <property type="evidence" value="ECO:0007669"/>
    <property type="project" value="TreeGrafter"/>
</dbReference>
<dbReference type="AlphaFoldDB" id="A0A6M1RKE1"/>
<gene>
    <name evidence="6" type="ORF">G4L39_14160</name>
</gene>
<keyword evidence="7" id="KW-1185">Reference proteome</keyword>
<dbReference type="SMART" id="SM01130">
    <property type="entry name" value="DHDPS"/>
    <property type="match status" value="1"/>
</dbReference>